<proteinExistence type="inferred from homology"/>
<dbReference type="InterPro" id="IPR006016">
    <property type="entry name" value="UspA"/>
</dbReference>
<dbReference type="RefSeq" id="WP_344196917.1">
    <property type="nucleotide sequence ID" value="NZ_BAAAME010000002.1"/>
</dbReference>
<evidence type="ECO:0000259" key="2">
    <source>
        <dbReference type="Pfam" id="PF00582"/>
    </source>
</evidence>
<comment type="similarity">
    <text evidence="1">Belongs to the universal stress protein A family.</text>
</comment>
<evidence type="ECO:0000313" key="4">
    <source>
        <dbReference type="Proteomes" id="UP001501057"/>
    </source>
</evidence>
<organism evidence="3 4">
    <name type="scientific">Aeromicrobium alkaliterrae</name>
    <dbReference type="NCBI Taxonomy" id="302168"/>
    <lineage>
        <taxon>Bacteria</taxon>
        <taxon>Bacillati</taxon>
        <taxon>Actinomycetota</taxon>
        <taxon>Actinomycetes</taxon>
        <taxon>Propionibacteriales</taxon>
        <taxon>Nocardioidaceae</taxon>
        <taxon>Aeromicrobium</taxon>
    </lineage>
</organism>
<evidence type="ECO:0000313" key="3">
    <source>
        <dbReference type="EMBL" id="GAA1725323.1"/>
    </source>
</evidence>
<dbReference type="CDD" id="cd00293">
    <property type="entry name" value="USP-like"/>
    <property type="match status" value="1"/>
</dbReference>
<reference evidence="4" key="1">
    <citation type="journal article" date="2019" name="Int. J. Syst. Evol. Microbiol.">
        <title>The Global Catalogue of Microorganisms (GCM) 10K type strain sequencing project: providing services to taxonomists for standard genome sequencing and annotation.</title>
        <authorList>
            <consortium name="The Broad Institute Genomics Platform"/>
            <consortium name="The Broad Institute Genome Sequencing Center for Infectious Disease"/>
            <person name="Wu L."/>
            <person name="Ma J."/>
        </authorList>
    </citation>
    <scope>NUCLEOTIDE SEQUENCE [LARGE SCALE GENOMIC DNA]</scope>
    <source>
        <strain evidence="4">JCM 13518</strain>
    </source>
</reference>
<dbReference type="Gene3D" id="3.40.50.620">
    <property type="entry name" value="HUPs"/>
    <property type="match status" value="1"/>
</dbReference>
<dbReference type="Pfam" id="PF00582">
    <property type="entry name" value="Usp"/>
    <property type="match status" value="1"/>
</dbReference>
<feature type="domain" description="UspA" evidence="2">
    <location>
        <begin position="2"/>
        <end position="128"/>
    </location>
</feature>
<sequence length="129" mass="13290">MTVLVGYLPNAEGEAAFRAGLEEAARRSTSLTVVNSPRSGAPVTSSQADEAALAALVASAAEAGVELAVRQDHHEDDLAATILAIADEVDAAVIVIGLRHRSVVGKLLMGSAAQRILLDSERPVLAVKP</sequence>
<dbReference type="InterPro" id="IPR006015">
    <property type="entry name" value="Universal_stress_UspA"/>
</dbReference>
<dbReference type="SUPFAM" id="SSF52402">
    <property type="entry name" value="Adenine nucleotide alpha hydrolases-like"/>
    <property type="match status" value="1"/>
</dbReference>
<dbReference type="InterPro" id="IPR014729">
    <property type="entry name" value="Rossmann-like_a/b/a_fold"/>
</dbReference>
<protein>
    <submittedName>
        <fullName evidence="3">Universal stress protein</fullName>
    </submittedName>
</protein>
<gene>
    <name evidence="3" type="ORF">GCM10009710_02640</name>
</gene>
<dbReference type="EMBL" id="BAAAME010000002">
    <property type="protein sequence ID" value="GAA1725323.1"/>
    <property type="molecule type" value="Genomic_DNA"/>
</dbReference>
<name>A0ABP4VJ85_9ACTN</name>
<keyword evidence="4" id="KW-1185">Reference proteome</keyword>
<comment type="caution">
    <text evidence="3">The sequence shown here is derived from an EMBL/GenBank/DDBJ whole genome shotgun (WGS) entry which is preliminary data.</text>
</comment>
<dbReference type="Proteomes" id="UP001501057">
    <property type="component" value="Unassembled WGS sequence"/>
</dbReference>
<accession>A0ABP4VJ85</accession>
<evidence type="ECO:0000256" key="1">
    <source>
        <dbReference type="ARBA" id="ARBA00008791"/>
    </source>
</evidence>
<dbReference type="PRINTS" id="PR01438">
    <property type="entry name" value="UNVRSLSTRESS"/>
</dbReference>